<feature type="region of interest" description="Disordered" evidence="1">
    <location>
        <begin position="434"/>
        <end position="484"/>
    </location>
</feature>
<feature type="region of interest" description="Disordered" evidence="1">
    <location>
        <begin position="1"/>
        <end position="24"/>
    </location>
</feature>
<organism evidence="3 4">
    <name type="scientific">Hypsibius exemplaris</name>
    <name type="common">Freshwater tardigrade</name>
    <dbReference type="NCBI Taxonomy" id="2072580"/>
    <lineage>
        <taxon>Eukaryota</taxon>
        <taxon>Metazoa</taxon>
        <taxon>Ecdysozoa</taxon>
        <taxon>Tardigrada</taxon>
        <taxon>Eutardigrada</taxon>
        <taxon>Parachela</taxon>
        <taxon>Hypsibioidea</taxon>
        <taxon>Hypsibiidae</taxon>
        <taxon>Hypsibius</taxon>
    </lineage>
</organism>
<dbReference type="SUPFAM" id="SSF81383">
    <property type="entry name" value="F-box domain"/>
    <property type="match status" value="1"/>
</dbReference>
<dbReference type="InterPro" id="IPR036047">
    <property type="entry name" value="F-box-like_dom_sf"/>
</dbReference>
<feature type="compositionally biased region" description="Acidic residues" evidence="1">
    <location>
        <begin position="469"/>
        <end position="484"/>
    </location>
</feature>
<dbReference type="Pfam" id="PF00646">
    <property type="entry name" value="F-box"/>
    <property type="match status" value="1"/>
</dbReference>
<sequence>MKPCDGDESLEFIPGGAVDDDDPGDGSFIRTRVMAINALASQMEEVERLKKLLEQGENILRIRHAEFCRDFASAATSPEEQKELCDEEVAKRTQWRKSAFWWATDGLFNSLNELPTDFLEDILSYVGAFAQSRMRAVSKLWNALIMRPRMRKNLLLRLEDAPFNATIPFSRRFYGTRPGGWFPWYLSRNILTALITPDTDVVMVCNGRRPDASHWERPDGLPKRIIFEEPYNKMDFILGEVYSCHSADPKNHAMLRLSDLIRPNLVTTGPKELTFTDFTSELYGIGACDLDPVANVTYTFLRCSVVHLLRRCYPSSIEVPVTCPPSNFVILPAKREFEQLMKDVIGWYLFRPPDVLPADMPEILEFLGDLSDKRRRKAVARCLRGWEENYKTLQLNAGVDDLAAVEWNSLCYVTLCDLRLIRERHLNYDGLNADGYDSAESDTDTSDDSFSSSSTDSDSFSSSSTGSDSDSEPPASEEDDSEDD</sequence>
<gene>
    <name evidence="3" type="ORF">BV898_14630</name>
</gene>
<dbReference type="Proteomes" id="UP000192578">
    <property type="component" value="Unassembled WGS sequence"/>
</dbReference>
<dbReference type="AlphaFoldDB" id="A0A9X6RJN5"/>
<dbReference type="EMBL" id="MTYJ01000182">
    <property type="protein sequence ID" value="OWA50104.1"/>
    <property type="molecule type" value="Genomic_DNA"/>
</dbReference>
<comment type="caution">
    <text evidence="3">The sequence shown here is derived from an EMBL/GenBank/DDBJ whole genome shotgun (WGS) entry which is preliminary data.</text>
</comment>
<evidence type="ECO:0000313" key="3">
    <source>
        <dbReference type="EMBL" id="OWA50104.1"/>
    </source>
</evidence>
<feature type="compositionally biased region" description="Low complexity" evidence="1">
    <location>
        <begin position="448"/>
        <end position="468"/>
    </location>
</feature>
<dbReference type="InterPro" id="IPR001810">
    <property type="entry name" value="F-box_dom"/>
</dbReference>
<protein>
    <recommendedName>
        <fullName evidence="2">F-box domain-containing protein</fullName>
    </recommendedName>
</protein>
<evidence type="ECO:0000313" key="4">
    <source>
        <dbReference type="Proteomes" id="UP000192578"/>
    </source>
</evidence>
<keyword evidence="4" id="KW-1185">Reference proteome</keyword>
<feature type="compositionally biased region" description="Acidic residues" evidence="1">
    <location>
        <begin position="437"/>
        <end position="447"/>
    </location>
</feature>
<evidence type="ECO:0000259" key="2">
    <source>
        <dbReference type="PROSITE" id="PS50181"/>
    </source>
</evidence>
<feature type="compositionally biased region" description="Acidic residues" evidence="1">
    <location>
        <begin position="1"/>
        <end position="10"/>
    </location>
</feature>
<proteinExistence type="predicted"/>
<accession>A0A9X6RJN5</accession>
<dbReference type="PROSITE" id="PS50181">
    <property type="entry name" value="FBOX"/>
    <property type="match status" value="1"/>
</dbReference>
<feature type="domain" description="F-box" evidence="2">
    <location>
        <begin position="108"/>
        <end position="154"/>
    </location>
</feature>
<dbReference type="SMART" id="SM00256">
    <property type="entry name" value="FBOX"/>
    <property type="match status" value="1"/>
</dbReference>
<name>A0A9X6RJN5_HYPEX</name>
<evidence type="ECO:0000256" key="1">
    <source>
        <dbReference type="SAM" id="MobiDB-lite"/>
    </source>
</evidence>
<reference evidence="4" key="1">
    <citation type="submission" date="2017-01" db="EMBL/GenBank/DDBJ databases">
        <title>Comparative genomics of anhydrobiosis in the tardigrade Hypsibius dujardini.</title>
        <authorList>
            <person name="Yoshida Y."/>
            <person name="Koutsovoulos G."/>
            <person name="Laetsch D."/>
            <person name="Stevens L."/>
            <person name="Kumar S."/>
            <person name="Horikawa D."/>
            <person name="Ishino K."/>
            <person name="Komine S."/>
            <person name="Tomita M."/>
            <person name="Blaxter M."/>
            <person name="Arakawa K."/>
        </authorList>
    </citation>
    <scope>NUCLEOTIDE SEQUENCE [LARGE SCALE GENOMIC DNA]</scope>
    <source>
        <strain evidence="4">Z151</strain>
    </source>
</reference>